<evidence type="ECO:0000313" key="3">
    <source>
        <dbReference type="Proteomes" id="UP001305414"/>
    </source>
</evidence>
<comment type="caution">
    <text evidence="2">The sequence shown here is derived from an EMBL/GenBank/DDBJ whole genome shotgun (WGS) entry which is preliminary data.</text>
</comment>
<dbReference type="Proteomes" id="UP001305414">
    <property type="component" value="Unassembled WGS sequence"/>
</dbReference>
<organism evidence="2 3">
    <name type="scientific">Xylaria bambusicola</name>
    <dbReference type="NCBI Taxonomy" id="326684"/>
    <lineage>
        <taxon>Eukaryota</taxon>
        <taxon>Fungi</taxon>
        <taxon>Dikarya</taxon>
        <taxon>Ascomycota</taxon>
        <taxon>Pezizomycotina</taxon>
        <taxon>Sordariomycetes</taxon>
        <taxon>Xylariomycetidae</taxon>
        <taxon>Xylariales</taxon>
        <taxon>Xylariaceae</taxon>
        <taxon>Xylaria</taxon>
    </lineage>
</organism>
<protein>
    <submittedName>
        <fullName evidence="2">Uncharacterized protein</fullName>
    </submittedName>
</protein>
<evidence type="ECO:0000256" key="1">
    <source>
        <dbReference type="SAM" id="MobiDB-lite"/>
    </source>
</evidence>
<dbReference type="AlphaFoldDB" id="A0AAN7UKP9"/>
<feature type="compositionally biased region" description="Basic and acidic residues" evidence="1">
    <location>
        <begin position="1"/>
        <end position="10"/>
    </location>
</feature>
<gene>
    <name evidence="2" type="ORF">RRF57_006132</name>
</gene>
<dbReference type="EMBL" id="JAWHQM010000016">
    <property type="protein sequence ID" value="KAK5630417.1"/>
    <property type="molecule type" value="Genomic_DNA"/>
</dbReference>
<keyword evidence="3" id="KW-1185">Reference proteome</keyword>
<accession>A0AAN7UKP9</accession>
<feature type="region of interest" description="Disordered" evidence="1">
    <location>
        <begin position="1"/>
        <end position="103"/>
    </location>
</feature>
<name>A0AAN7UKP9_9PEZI</name>
<evidence type="ECO:0000313" key="2">
    <source>
        <dbReference type="EMBL" id="KAK5630417.1"/>
    </source>
</evidence>
<proteinExistence type="predicted"/>
<sequence length="157" mass="17278">MPETLREKVTKKVHGPNANPSQLGDPISMKAEHSDTVPTDDEAGSQSSSSSFWKPPSQTRTERNKNGGEREMLREKAAKKLNGPDANPSMLGDPINLKKRDDAGGPRRIVRKARGMKKRGRRLGGGIRNCEGMLAMIYILNDACVCMIWVKFVCVDG</sequence>
<feature type="compositionally biased region" description="Basic and acidic residues" evidence="1">
    <location>
        <begin position="60"/>
        <end position="78"/>
    </location>
</feature>
<reference evidence="2 3" key="1">
    <citation type="submission" date="2023-10" db="EMBL/GenBank/DDBJ databases">
        <title>Draft genome sequence of Xylaria bambusicola isolate GMP-LS, the root and basal stem rot pathogen of sugarcane in Indonesia.</title>
        <authorList>
            <person name="Selvaraj P."/>
            <person name="Muralishankar V."/>
            <person name="Muruganantham S."/>
            <person name="Sp S."/>
            <person name="Haryani S."/>
            <person name="Lau K.J.X."/>
            <person name="Naqvi N.I."/>
        </authorList>
    </citation>
    <scope>NUCLEOTIDE SEQUENCE [LARGE SCALE GENOMIC DNA]</scope>
    <source>
        <strain evidence="2">GMP-LS</strain>
    </source>
</reference>